<evidence type="ECO:0000256" key="2">
    <source>
        <dbReference type="ARBA" id="ARBA00011245"/>
    </source>
</evidence>
<dbReference type="EMBL" id="VSSQ01006728">
    <property type="protein sequence ID" value="MPM33678.1"/>
    <property type="molecule type" value="Genomic_DNA"/>
</dbReference>
<dbReference type="Pfam" id="PF03550">
    <property type="entry name" value="LolB"/>
    <property type="match status" value="1"/>
</dbReference>
<protein>
    <submittedName>
        <fullName evidence="7">Outer-membrane lipoprotein LolB</fullName>
    </submittedName>
</protein>
<dbReference type="AlphaFoldDB" id="A0A644Z057"/>
<organism evidence="7">
    <name type="scientific">bioreactor metagenome</name>
    <dbReference type="NCBI Taxonomy" id="1076179"/>
    <lineage>
        <taxon>unclassified sequences</taxon>
        <taxon>metagenomes</taxon>
        <taxon>ecological metagenomes</taxon>
    </lineage>
</organism>
<comment type="subcellular location">
    <subcellularLocation>
        <location evidence="1">Cell outer membrane</location>
    </subcellularLocation>
</comment>
<keyword evidence="4" id="KW-0653">Protein transport</keyword>
<evidence type="ECO:0000256" key="3">
    <source>
        <dbReference type="ARBA" id="ARBA00022448"/>
    </source>
</evidence>
<dbReference type="InterPro" id="IPR029046">
    <property type="entry name" value="LolA/LolB/LppX"/>
</dbReference>
<dbReference type="GO" id="GO:0009279">
    <property type="term" value="C:cell outer membrane"/>
    <property type="evidence" value="ECO:0007669"/>
    <property type="project" value="UniProtKB-SubCell"/>
</dbReference>
<keyword evidence="7" id="KW-0449">Lipoprotein</keyword>
<comment type="caution">
    <text evidence="7">The sequence shown here is derived from an EMBL/GenBank/DDBJ whole genome shotgun (WGS) entry which is preliminary data.</text>
</comment>
<keyword evidence="6" id="KW-0143">Chaperone</keyword>
<name>A0A644Z057_9ZZZZ</name>
<evidence type="ECO:0000256" key="6">
    <source>
        <dbReference type="ARBA" id="ARBA00023186"/>
    </source>
</evidence>
<evidence type="ECO:0000313" key="7">
    <source>
        <dbReference type="EMBL" id="MPM33678.1"/>
    </source>
</evidence>
<sequence>MSNKSKAVTLAPRQANAPAWSRRALVLGAAALLGACAQPKRKSVSMRGEDSYSGRLGLQVEEGAEKNFSAAFDLTGDAARGNLTLYNPLGNVLAKLQWAPGIARLDSPEQKLESDSLAALVIQLTGNDLPIQALFGWLKGVDVKVTGWKADLSRIATGRLVATRFSPQPSAVLRIVLNQ</sequence>
<accession>A0A644Z057</accession>
<dbReference type="GO" id="GO:0015031">
    <property type="term" value="P:protein transport"/>
    <property type="evidence" value="ECO:0007669"/>
    <property type="project" value="UniProtKB-KW"/>
</dbReference>
<evidence type="ECO:0000256" key="5">
    <source>
        <dbReference type="ARBA" id="ARBA00023136"/>
    </source>
</evidence>
<keyword evidence="5" id="KW-0472">Membrane</keyword>
<keyword evidence="3" id="KW-0813">Transport</keyword>
<dbReference type="Gene3D" id="2.50.20.10">
    <property type="entry name" value="Lipoprotein localisation LolA/LolB/LppX"/>
    <property type="match status" value="1"/>
</dbReference>
<proteinExistence type="predicted"/>
<gene>
    <name evidence="7" type="primary">lolB</name>
    <name evidence="7" type="ORF">SDC9_80256</name>
</gene>
<reference evidence="7" key="1">
    <citation type="submission" date="2019-08" db="EMBL/GenBank/DDBJ databases">
        <authorList>
            <person name="Kucharzyk K."/>
            <person name="Murdoch R.W."/>
            <person name="Higgins S."/>
            <person name="Loffler F."/>
        </authorList>
    </citation>
    <scope>NUCLEOTIDE SEQUENCE</scope>
</reference>
<dbReference type="SUPFAM" id="SSF89392">
    <property type="entry name" value="Prokaryotic lipoproteins and lipoprotein localization factors"/>
    <property type="match status" value="1"/>
</dbReference>
<comment type="subunit">
    <text evidence="2">Monomer.</text>
</comment>
<evidence type="ECO:0000256" key="1">
    <source>
        <dbReference type="ARBA" id="ARBA00004442"/>
    </source>
</evidence>
<evidence type="ECO:0000256" key="4">
    <source>
        <dbReference type="ARBA" id="ARBA00022927"/>
    </source>
</evidence>
<dbReference type="InterPro" id="IPR004565">
    <property type="entry name" value="OM_lipoprot_LolB"/>
</dbReference>